<keyword evidence="14" id="KW-0812">Transmembrane</keyword>
<evidence type="ECO:0000256" key="12">
    <source>
        <dbReference type="ARBA" id="ARBA00041765"/>
    </source>
</evidence>
<evidence type="ECO:0000256" key="9">
    <source>
        <dbReference type="ARBA" id="ARBA00023098"/>
    </source>
</evidence>
<keyword evidence="9" id="KW-0443">Lipid metabolism</keyword>
<reference evidence="16" key="1">
    <citation type="submission" date="2020-03" db="EMBL/GenBank/DDBJ databases">
        <title>Transcriptomic Profiling of the Digestive Tract of the Rat Flea, Xenopsylla cheopis, Following Blood Feeding and Infection with Yersinia pestis.</title>
        <authorList>
            <person name="Bland D.M."/>
            <person name="Martens C.A."/>
            <person name="Virtaneva K."/>
            <person name="Kanakabandi K."/>
            <person name="Long D."/>
            <person name="Rosenke R."/>
            <person name="Saturday G.A."/>
            <person name="Hoyt F.H."/>
            <person name="Bruno D.P."/>
            <person name="Ribeiro J.M.C."/>
            <person name="Hinnebusch J."/>
        </authorList>
    </citation>
    <scope>NUCLEOTIDE SEQUENCE</scope>
</reference>
<name>A0A6M2DK31_XENCH</name>
<evidence type="ECO:0000256" key="14">
    <source>
        <dbReference type="SAM" id="Phobius"/>
    </source>
</evidence>
<evidence type="ECO:0000256" key="6">
    <source>
        <dbReference type="ARBA" id="ARBA00022679"/>
    </source>
</evidence>
<dbReference type="InterPro" id="IPR004839">
    <property type="entry name" value="Aminotransferase_I/II_large"/>
</dbReference>
<evidence type="ECO:0000256" key="8">
    <source>
        <dbReference type="ARBA" id="ARBA00022919"/>
    </source>
</evidence>
<keyword evidence="6 16" id="KW-0808">Transferase</keyword>
<evidence type="ECO:0000256" key="1">
    <source>
        <dbReference type="ARBA" id="ARBA00001933"/>
    </source>
</evidence>
<dbReference type="InterPro" id="IPR015421">
    <property type="entry name" value="PyrdxlP-dep_Trfase_major"/>
</dbReference>
<dbReference type="SUPFAM" id="SSF53383">
    <property type="entry name" value="PLP-dependent transferases"/>
    <property type="match status" value="1"/>
</dbReference>
<evidence type="ECO:0000256" key="2">
    <source>
        <dbReference type="ARBA" id="ARBA00004760"/>
    </source>
</evidence>
<evidence type="ECO:0000259" key="15">
    <source>
        <dbReference type="Pfam" id="PF00155"/>
    </source>
</evidence>
<dbReference type="InterPro" id="IPR050087">
    <property type="entry name" value="AON_synthase_class-II"/>
</dbReference>
<keyword evidence="8" id="KW-0746">Sphingolipid metabolism</keyword>
<proteinExistence type="inferred from homology"/>
<evidence type="ECO:0000256" key="11">
    <source>
        <dbReference type="ARBA" id="ARBA00041066"/>
    </source>
</evidence>
<dbReference type="PANTHER" id="PTHR13693">
    <property type="entry name" value="CLASS II AMINOTRANSFERASE/8-AMINO-7-OXONONANOATE SYNTHASE"/>
    <property type="match status" value="1"/>
</dbReference>
<evidence type="ECO:0000313" key="16">
    <source>
        <dbReference type="EMBL" id="NOV46274.1"/>
    </source>
</evidence>
<feature type="domain" description="Aminotransferase class I/classII large" evidence="15">
    <location>
        <begin position="88"/>
        <end position="453"/>
    </location>
</feature>
<evidence type="ECO:0000256" key="4">
    <source>
        <dbReference type="ARBA" id="ARBA00008392"/>
    </source>
</evidence>
<dbReference type="AlphaFoldDB" id="A0A6M2DK31"/>
<dbReference type="Pfam" id="PF00155">
    <property type="entry name" value="Aminotran_1_2"/>
    <property type="match status" value="1"/>
</dbReference>
<evidence type="ECO:0000256" key="5">
    <source>
        <dbReference type="ARBA" id="ARBA00013220"/>
    </source>
</evidence>
<dbReference type="PANTHER" id="PTHR13693:SF2">
    <property type="entry name" value="SERINE PALMITOYLTRANSFERASE 1"/>
    <property type="match status" value="1"/>
</dbReference>
<dbReference type="GO" id="GO:0030170">
    <property type="term" value="F:pyridoxal phosphate binding"/>
    <property type="evidence" value="ECO:0007669"/>
    <property type="project" value="InterPro"/>
</dbReference>
<dbReference type="GO" id="GO:0046512">
    <property type="term" value="P:sphingosine biosynthetic process"/>
    <property type="evidence" value="ECO:0007669"/>
    <property type="project" value="TreeGrafter"/>
</dbReference>
<keyword evidence="16" id="KW-0436">Ligase</keyword>
<dbReference type="GO" id="GO:0016020">
    <property type="term" value="C:membrane"/>
    <property type="evidence" value="ECO:0007669"/>
    <property type="project" value="GOC"/>
</dbReference>
<comment type="cofactor">
    <cofactor evidence="1">
        <name>pyridoxal 5'-phosphate</name>
        <dbReference type="ChEBI" id="CHEBI:597326"/>
    </cofactor>
</comment>
<keyword evidence="14" id="KW-1133">Transmembrane helix</keyword>
<keyword evidence="10" id="KW-0012">Acyltransferase</keyword>
<accession>A0A6M2DK31</accession>
<dbReference type="Gene3D" id="3.40.640.10">
    <property type="entry name" value="Type I PLP-dependent aspartate aminotransferase-like (Major domain)"/>
    <property type="match status" value="1"/>
</dbReference>
<feature type="transmembrane region" description="Helical" evidence="14">
    <location>
        <begin position="12"/>
        <end position="32"/>
    </location>
</feature>
<comment type="pathway">
    <text evidence="3">Sphingolipid metabolism.</text>
</comment>
<organism evidence="16">
    <name type="scientific">Xenopsylla cheopis</name>
    <name type="common">Oriental rat flea</name>
    <name type="synonym">Pulex cheopis</name>
    <dbReference type="NCBI Taxonomy" id="163159"/>
    <lineage>
        <taxon>Eukaryota</taxon>
        <taxon>Metazoa</taxon>
        <taxon>Ecdysozoa</taxon>
        <taxon>Arthropoda</taxon>
        <taxon>Hexapoda</taxon>
        <taxon>Insecta</taxon>
        <taxon>Pterygota</taxon>
        <taxon>Neoptera</taxon>
        <taxon>Endopterygota</taxon>
        <taxon>Siphonaptera</taxon>
        <taxon>Pulicidae</taxon>
        <taxon>Xenopsyllinae</taxon>
        <taxon>Xenopsylla</taxon>
    </lineage>
</organism>
<dbReference type="InterPro" id="IPR015422">
    <property type="entry name" value="PyrdxlP-dep_Trfase_small"/>
</dbReference>
<evidence type="ECO:0000256" key="13">
    <source>
        <dbReference type="ARBA" id="ARBA00042649"/>
    </source>
</evidence>
<dbReference type="GO" id="GO:0005783">
    <property type="term" value="C:endoplasmic reticulum"/>
    <property type="evidence" value="ECO:0007669"/>
    <property type="project" value="TreeGrafter"/>
</dbReference>
<dbReference type="Gene3D" id="3.90.1150.10">
    <property type="entry name" value="Aspartate Aminotransferase, domain 1"/>
    <property type="match status" value="1"/>
</dbReference>
<evidence type="ECO:0000256" key="3">
    <source>
        <dbReference type="ARBA" id="ARBA00004991"/>
    </source>
</evidence>
<dbReference type="GO" id="GO:0004758">
    <property type="term" value="F:serine C-palmitoyltransferase activity"/>
    <property type="evidence" value="ECO:0007669"/>
    <property type="project" value="UniProtKB-EC"/>
</dbReference>
<comment type="pathway">
    <text evidence="2">Lipid metabolism; sphingolipid metabolism.</text>
</comment>
<dbReference type="InterPro" id="IPR015424">
    <property type="entry name" value="PyrdxlP-dep_Trfase"/>
</dbReference>
<evidence type="ECO:0000256" key="10">
    <source>
        <dbReference type="ARBA" id="ARBA00023315"/>
    </source>
</evidence>
<dbReference type="EC" id="2.3.1.50" evidence="5"/>
<comment type="similarity">
    <text evidence="4">Belongs to the class-II pyridoxal-phosphate-dependent aminotransferase family.</text>
</comment>
<protein>
    <recommendedName>
        <fullName evidence="11">Serine palmitoyltransferase 1</fullName>
        <ecNumber evidence="5">2.3.1.50</ecNumber>
    </recommendedName>
    <alternativeName>
        <fullName evidence="12">Long chain base biosynthesis protein 1</fullName>
    </alternativeName>
    <alternativeName>
        <fullName evidence="13">Serine-palmitoyl-CoA transferase 1</fullName>
    </alternativeName>
</protein>
<dbReference type="GO" id="GO:0016874">
    <property type="term" value="F:ligase activity"/>
    <property type="evidence" value="ECO:0007669"/>
    <property type="project" value="UniProtKB-KW"/>
</dbReference>
<sequence length="465" mass="52724">MLVDIIIKALEAPLYTVYLQFGLLFILLWFIFYNKHKTSSICPSEVQKCIDLWQPEELVSSVNLNNKCLFPRIVTERVGHNITVAGKKCLNFATHDYLSLLDNKNINQDAIESLYKYGVGSCGPRGFYGTVDVHLELEERLAEYMNMEEAVVYSYGFSTIASAIPAYSKRSDLIFIDEKISFAAQKGLDASRSTVIYFKHNDMDDLENKFKEQEKIDAKNIKKAAKRRRFLIVEGIYVNTGNICPLPRLVELKKLYKARLFVDETISLGTLGKTGRGVTEYFNVNRDDIDLIIGSLDWAVASIGGFCVGSHFIVEHQRLSGLGYCFSASLPPLLARAAISALNYFENNSQIFKNLQDRCKQVHKSLEHLTKLNVSGDELSPIKHLYVQDNNLSFDEQDKFLIDLVNKCENSGLALVKSAYLEDIEKFKQRPSIRLTVNNTLTLKEIQYAAETLEQLSSGLSLYQH</sequence>
<dbReference type="FunFam" id="3.40.640.10:FF:000049">
    <property type="entry name" value="serine palmitoyltransferase 1 isoform X1"/>
    <property type="match status" value="1"/>
</dbReference>
<evidence type="ECO:0000256" key="7">
    <source>
        <dbReference type="ARBA" id="ARBA00022898"/>
    </source>
</evidence>
<dbReference type="EMBL" id="GIIL01002548">
    <property type="protein sequence ID" value="NOV46274.1"/>
    <property type="molecule type" value="Transcribed_RNA"/>
</dbReference>
<dbReference type="GO" id="GO:0046513">
    <property type="term" value="P:ceramide biosynthetic process"/>
    <property type="evidence" value="ECO:0007669"/>
    <property type="project" value="TreeGrafter"/>
</dbReference>
<keyword evidence="7" id="KW-0663">Pyridoxal phosphate</keyword>
<keyword evidence="14" id="KW-0472">Membrane</keyword>